<evidence type="ECO:0000313" key="2">
    <source>
        <dbReference type="Proteomes" id="UP000192596"/>
    </source>
</evidence>
<name>A0A1V8T5M8_9PEZI</name>
<evidence type="ECO:0000313" key="1">
    <source>
        <dbReference type="EMBL" id="OQO06604.1"/>
    </source>
</evidence>
<dbReference type="EMBL" id="NAJO01000016">
    <property type="protein sequence ID" value="OQO06604.1"/>
    <property type="molecule type" value="Genomic_DNA"/>
</dbReference>
<comment type="caution">
    <text evidence="1">The sequence shown here is derived from an EMBL/GenBank/DDBJ whole genome shotgun (WGS) entry which is preliminary data.</text>
</comment>
<dbReference type="AlphaFoldDB" id="A0A1V8T5M8"/>
<reference evidence="2" key="1">
    <citation type="submission" date="2017-03" db="EMBL/GenBank/DDBJ databases">
        <title>Genomes of endolithic fungi from Antarctica.</title>
        <authorList>
            <person name="Coleine C."/>
            <person name="Masonjones S."/>
            <person name="Stajich J.E."/>
        </authorList>
    </citation>
    <scope>NUCLEOTIDE SEQUENCE [LARGE SCALE GENOMIC DNA]</scope>
    <source>
        <strain evidence="2">CCFEE 5527</strain>
    </source>
</reference>
<protein>
    <recommendedName>
        <fullName evidence="3">Transcription factor domain-containing protein</fullName>
    </recommendedName>
</protein>
<sequence length="408" mass="46694">MPSKFRRYREHGFAFESRKAFVLHCYSTLSSIRGVDYFDEISFNKFAISYLMDIALFQAGLYNLSRMAEVECIQLGRLLHLHKVEEYAGLNQIEMQLRKKGFWMLFYSFVHAQVQNLRKERLMFLDPLMVENMDPEALMPLDIDDEGIFEGHVLPRRSDEPCLTTGYIIHSRVFWLAIHSWRSEAGDEHSKPCYCEQTRDKSKRVDHLTQRVCDLKYSLGALPAELRPWASQPHRSDEGSQAHDAATRFSQFASMRANLHVTHLWLQSILLDQIDSLPHGEPDGLGEGKPLATLSARWAEREAISSQLLHVLHAISPEHIEPNGLHLAYKVRDVAVGLLSCPFEPHEPAFVRAAEYVRSFTAVLATLDTSEIVSTTNLQTWIDTDRERGRKADVERATGMAMHGWDGD</sequence>
<accession>A0A1V8T5M8</accession>
<dbReference type="STRING" id="1507870.A0A1V8T5M8"/>
<dbReference type="OrthoDB" id="39175at2759"/>
<organism evidence="1 2">
    <name type="scientific">Cryoendolithus antarcticus</name>
    <dbReference type="NCBI Taxonomy" id="1507870"/>
    <lineage>
        <taxon>Eukaryota</taxon>
        <taxon>Fungi</taxon>
        <taxon>Dikarya</taxon>
        <taxon>Ascomycota</taxon>
        <taxon>Pezizomycotina</taxon>
        <taxon>Dothideomycetes</taxon>
        <taxon>Dothideomycetidae</taxon>
        <taxon>Cladosporiales</taxon>
        <taxon>Cladosporiaceae</taxon>
        <taxon>Cryoendolithus</taxon>
    </lineage>
</organism>
<dbReference type="InParanoid" id="A0A1V8T5M8"/>
<keyword evidence="2" id="KW-1185">Reference proteome</keyword>
<proteinExistence type="predicted"/>
<evidence type="ECO:0008006" key="3">
    <source>
        <dbReference type="Google" id="ProtNLM"/>
    </source>
</evidence>
<dbReference type="Proteomes" id="UP000192596">
    <property type="component" value="Unassembled WGS sequence"/>
</dbReference>
<gene>
    <name evidence="1" type="ORF">B0A48_08389</name>
</gene>